<dbReference type="RefSeq" id="WP_281481795.1">
    <property type="nucleotide sequence ID" value="NZ_CP124543.1"/>
</dbReference>
<dbReference type="KEGG" id="hbq:QI031_22245"/>
<organism evidence="1 2">
    <name type="scientific">Halotia branconii CENA392</name>
    <dbReference type="NCBI Taxonomy" id="1539056"/>
    <lineage>
        <taxon>Bacteria</taxon>
        <taxon>Bacillati</taxon>
        <taxon>Cyanobacteriota</taxon>
        <taxon>Cyanophyceae</taxon>
        <taxon>Nostocales</taxon>
        <taxon>Nodulariaceae</taxon>
        <taxon>Halotia</taxon>
    </lineage>
</organism>
<evidence type="ECO:0000313" key="1">
    <source>
        <dbReference type="EMBL" id="WGV24473.1"/>
    </source>
</evidence>
<protein>
    <submittedName>
        <fullName evidence="1">Uncharacterized protein</fullName>
    </submittedName>
</protein>
<keyword evidence="2" id="KW-1185">Reference proteome</keyword>
<accession>A0AAJ6NQ21</accession>
<name>A0AAJ6NQ21_9CYAN</name>
<sequence>MSFIKIGINLSSNFINSLPLLFSPVKRLSKKRKIHDYSHLVWGKDYVFESLNDGTEAQMTGMGKGIKPRDYIILQRGFETYRYRVEQIDYYSDPSDMWMALLKRESI</sequence>
<dbReference type="EMBL" id="CP124543">
    <property type="protein sequence ID" value="WGV24473.1"/>
    <property type="molecule type" value="Genomic_DNA"/>
</dbReference>
<gene>
    <name evidence="1" type="ORF">QI031_22245</name>
</gene>
<reference evidence="1 2" key="1">
    <citation type="journal article" date="2023" name="Limnol Oceanogr Lett">
        <title>Environmental adaptations by the intertidal Antarctic cyanobacterium Halotia branconii CENA392 as revealed using long-read genome sequencing.</title>
        <authorList>
            <person name="Dextro R.B."/>
            <person name="Delbaje E."/>
            <person name="Freitas P.N.N."/>
            <person name="Geraldes V."/>
            <person name="Pinto E."/>
            <person name="Long P.F."/>
            <person name="Fiore M.F."/>
        </authorList>
    </citation>
    <scope>NUCLEOTIDE SEQUENCE [LARGE SCALE GENOMIC DNA]</scope>
    <source>
        <strain evidence="1 2">CENA392</strain>
    </source>
</reference>
<evidence type="ECO:0000313" key="2">
    <source>
        <dbReference type="Proteomes" id="UP001223520"/>
    </source>
</evidence>
<proteinExistence type="predicted"/>
<dbReference type="AlphaFoldDB" id="A0AAJ6NQ21"/>
<dbReference type="Proteomes" id="UP001223520">
    <property type="component" value="Chromosome"/>
</dbReference>